<dbReference type="Proteomes" id="UP001066276">
    <property type="component" value="Chromosome 12"/>
</dbReference>
<sequence>MHELPVPGGTRGLYLVQAPGARVHPKAARGQEIYLYLGCTNARDACTWAARGASTRTARGQLYQSCTVRAASEPTRGSKGLHVRAGARGDTSFPTPVGWIQSENRAPRGSAACTGNRGAQLLYGIVYWEIWCLQEHAAFTGLRSAHLLWGGYTRRSGCLVPRSASIGLRSAVLLQGGYTRRSGRLAAQQPGQWFGARTHKDRGTYVLADDWGAWWLSQPLQGFIAHSPCRTGTLKSGLLAAQQPVHGSGARKQGSGYACPTLGRSGVSQSTEQQPGLMANSTAAPAHGPPAAPVPAWQPGQRGWLWRGVGGQEGGEGNNRREGPRVAPPHTPRCHPPRAAGRLSPTAAAPCP</sequence>
<evidence type="ECO:0000256" key="1">
    <source>
        <dbReference type="SAM" id="MobiDB-lite"/>
    </source>
</evidence>
<feature type="compositionally biased region" description="Gly residues" evidence="1">
    <location>
        <begin position="308"/>
        <end position="317"/>
    </location>
</feature>
<evidence type="ECO:0000313" key="3">
    <source>
        <dbReference type="Proteomes" id="UP001066276"/>
    </source>
</evidence>
<reference evidence="2" key="1">
    <citation type="journal article" date="2022" name="bioRxiv">
        <title>Sequencing and chromosome-scale assembly of the giantPleurodeles waltlgenome.</title>
        <authorList>
            <person name="Brown T."/>
            <person name="Elewa A."/>
            <person name="Iarovenko S."/>
            <person name="Subramanian E."/>
            <person name="Araus A.J."/>
            <person name="Petzold A."/>
            <person name="Susuki M."/>
            <person name="Suzuki K.-i.T."/>
            <person name="Hayashi T."/>
            <person name="Toyoda A."/>
            <person name="Oliveira C."/>
            <person name="Osipova E."/>
            <person name="Leigh N.D."/>
            <person name="Simon A."/>
            <person name="Yun M.H."/>
        </authorList>
    </citation>
    <scope>NUCLEOTIDE SEQUENCE</scope>
    <source>
        <strain evidence="2">20211129_DDA</strain>
        <tissue evidence="2">Liver</tissue>
    </source>
</reference>
<gene>
    <name evidence="2" type="ORF">NDU88_005397</name>
</gene>
<evidence type="ECO:0000313" key="2">
    <source>
        <dbReference type="EMBL" id="KAJ1085264.1"/>
    </source>
</evidence>
<name>A0AAV7L4R0_PLEWA</name>
<keyword evidence="3" id="KW-1185">Reference proteome</keyword>
<comment type="caution">
    <text evidence="2">The sequence shown here is derived from an EMBL/GenBank/DDBJ whole genome shotgun (WGS) entry which is preliminary data.</text>
</comment>
<feature type="compositionally biased region" description="Polar residues" evidence="1">
    <location>
        <begin position="266"/>
        <end position="282"/>
    </location>
</feature>
<dbReference type="AlphaFoldDB" id="A0AAV7L4R0"/>
<feature type="region of interest" description="Disordered" evidence="1">
    <location>
        <begin position="246"/>
        <end position="352"/>
    </location>
</feature>
<organism evidence="2 3">
    <name type="scientific">Pleurodeles waltl</name>
    <name type="common">Iberian ribbed newt</name>
    <dbReference type="NCBI Taxonomy" id="8319"/>
    <lineage>
        <taxon>Eukaryota</taxon>
        <taxon>Metazoa</taxon>
        <taxon>Chordata</taxon>
        <taxon>Craniata</taxon>
        <taxon>Vertebrata</taxon>
        <taxon>Euteleostomi</taxon>
        <taxon>Amphibia</taxon>
        <taxon>Batrachia</taxon>
        <taxon>Caudata</taxon>
        <taxon>Salamandroidea</taxon>
        <taxon>Salamandridae</taxon>
        <taxon>Pleurodelinae</taxon>
        <taxon>Pleurodeles</taxon>
    </lineage>
</organism>
<protein>
    <submittedName>
        <fullName evidence="2">Uncharacterized protein</fullName>
    </submittedName>
</protein>
<accession>A0AAV7L4R0</accession>
<proteinExistence type="predicted"/>
<dbReference type="EMBL" id="JANPWB010000016">
    <property type="protein sequence ID" value="KAJ1085264.1"/>
    <property type="molecule type" value="Genomic_DNA"/>
</dbReference>